<dbReference type="RefSeq" id="WP_302714008.1">
    <property type="nucleotide sequence ID" value="NZ_JAULRT010000060.1"/>
</dbReference>
<dbReference type="SUPFAM" id="SSF53448">
    <property type="entry name" value="Nucleotide-diphospho-sugar transferases"/>
    <property type="match status" value="1"/>
</dbReference>
<keyword evidence="2" id="KW-0808">Transferase</keyword>
<gene>
    <name evidence="2" type="ORF">QWI16_13745</name>
</gene>
<protein>
    <submittedName>
        <fullName evidence="2">Glycosyltransferase family 2 protein</fullName>
        <ecNumber evidence="2">2.4.-.-</ecNumber>
    </submittedName>
</protein>
<dbReference type="Proteomes" id="UP001168380">
    <property type="component" value="Unassembled WGS sequence"/>
</dbReference>
<dbReference type="Pfam" id="PF00535">
    <property type="entry name" value="Glycos_transf_2"/>
    <property type="match status" value="1"/>
</dbReference>
<reference evidence="2" key="1">
    <citation type="submission" date="2023-07" db="EMBL/GenBank/DDBJ databases">
        <title>Gilvimarinus algae sp. nov., isolated from the surface of Kelp.</title>
        <authorList>
            <person name="Sun Y.Y."/>
            <person name="Gong Y."/>
            <person name="Du Z.J."/>
        </authorList>
    </citation>
    <scope>NUCLEOTIDE SEQUENCE</scope>
    <source>
        <strain evidence="2">SDUM040014</strain>
    </source>
</reference>
<keyword evidence="2" id="KW-0328">Glycosyltransferase</keyword>
<dbReference type="InterPro" id="IPR001173">
    <property type="entry name" value="Glyco_trans_2-like"/>
</dbReference>
<dbReference type="GO" id="GO:0016757">
    <property type="term" value="F:glycosyltransferase activity"/>
    <property type="evidence" value="ECO:0007669"/>
    <property type="project" value="UniProtKB-KW"/>
</dbReference>
<evidence type="ECO:0000313" key="2">
    <source>
        <dbReference type="EMBL" id="MDO3383239.1"/>
    </source>
</evidence>
<proteinExistence type="predicted"/>
<dbReference type="PANTHER" id="PTHR22916:SF3">
    <property type="entry name" value="UDP-GLCNAC:BETAGAL BETA-1,3-N-ACETYLGLUCOSAMINYLTRANSFERASE-LIKE PROTEIN 1"/>
    <property type="match status" value="1"/>
</dbReference>
<comment type="caution">
    <text evidence="2">The sequence shown here is derived from an EMBL/GenBank/DDBJ whole genome shotgun (WGS) entry which is preliminary data.</text>
</comment>
<organism evidence="2 3">
    <name type="scientific">Gilvimarinus algae</name>
    <dbReference type="NCBI Taxonomy" id="3058037"/>
    <lineage>
        <taxon>Bacteria</taxon>
        <taxon>Pseudomonadati</taxon>
        <taxon>Pseudomonadota</taxon>
        <taxon>Gammaproteobacteria</taxon>
        <taxon>Cellvibrionales</taxon>
        <taxon>Cellvibrionaceae</taxon>
        <taxon>Gilvimarinus</taxon>
    </lineage>
</organism>
<feature type="domain" description="Glycosyltransferase 2-like" evidence="1">
    <location>
        <begin position="6"/>
        <end position="116"/>
    </location>
</feature>
<evidence type="ECO:0000259" key="1">
    <source>
        <dbReference type="Pfam" id="PF00535"/>
    </source>
</evidence>
<dbReference type="EMBL" id="JAULRT010000060">
    <property type="protein sequence ID" value="MDO3383239.1"/>
    <property type="molecule type" value="Genomic_DNA"/>
</dbReference>
<sequence>MTPLVSIVMPSFNQAQFIEQAIVSVLEQDYPRLELIVADGGSTDNTIEILRRLRAKDSRLHWLSEPDTGPANAINKALSRVRGTHIGWLNSDDLYTAGAVRRAVDALTGPEKYALAYGHGIHVDALGNELELYPTLPPETPYNQFADGCFICQPTLFFTRAVYHMLGPLDESIQTAFDFEYWLRAFKVFSGRIGFVDDIQACSRLHDSCITMNMRYWVALEGLQVLHKHMGAAPGHWLLTYFSELLKSGASPPGGETLQEHVEKTLQRASLYLEAAELNKVRRFLIEDSQYAPLKTA</sequence>
<dbReference type="PANTHER" id="PTHR22916">
    <property type="entry name" value="GLYCOSYLTRANSFERASE"/>
    <property type="match status" value="1"/>
</dbReference>
<dbReference type="EC" id="2.4.-.-" evidence="2"/>
<evidence type="ECO:0000313" key="3">
    <source>
        <dbReference type="Proteomes" id="UP001168380"/>
    </source>
</evidence>
<dbReference type="Gene3D" id="3.90.550.10">
    <property type="entry name" value="Spore Coat Polysaccharide Biosynthesis Protein SpsA, Chain A"/>
    <property type="match status" value="1"/>
</dbReference>
<dbReference type="InterPro" id="IPR029044">
    <property type="entry name" value="Nucleotide-diphossugar_trans"/>
</dbReference>
<name>A0ABT8TGM2_9GAMM</name>
<dbReference type="CDD" id="cd06433">
    <property type="entry name" value="GT_2_WfgS_like"/>
    <property type="match status" value="1"/>
</dbReference>
<keyword evidence="3" id="KW-1185">Reference proteome</keyword>
<accession>A0ABT8TGM2</accession>